<protein>
    <submittedName>
        <fullName evidence="3">Uncharacterized protein</fullName>
    </submittedName>
</protein>
<accession>A0AA36DRQ7</accession>
<dbReference type="Proteomes" id="UP001176961">
    <property type="component" value="Unassembled WGS sequence"/>
</dbReference>
<keyword evidence="2" id="KW-0472">Membrane</keyword>
<evidence type="ECO:0000313" key="4">
    <source>
        <dbReference type="Proteomes" id="UP001176961"/>
    </source>
</evidence>
<feature type="region of interest" description="Disordered" evidence="1">
    <location>
        <begin position="246"/>
        <end position="286"/>
    </location>
</feature>
<gene>
    <name evidence="3" type="ORF">CYNAS_LOCUS4458</name>
</gene>
<dbReference type="EMBL" id="CATQJL010000112">
    <property type="protein sequence ID" value="CAJ0592475.1"/>
    <property type="molecule type" value="Genomic_DNA"/>
</dbReference>
<feature type="transmembrane region" description="Helical" evidence="2">
    <location>
        <begin position="78"/>
        <end position="100"/>
    </location>
</feature>
<dbReference type="AlphaFoldDB" id="A0AA36DRQ7"/>
<keyword evidence="2" id="KW-1133">Transmembrane helix</keyword>
<sequence>MADVNGKSRRRRGHSGAPTPTREARLPGSTITTSKNLLNGTAVTISDAFVTSGKGSKGTAGKTQGTTNRPMMALPTDFIIAVIVTIVVLGLLFWVLVLMWERRRRTQKWEDYKKYEQERREYKRQEGRLHMPTELQRKNRFDKYARIYAREKDKVNGASKEKDKADKPFKEAKTPEKKGSRDEDRLQKGSRSKEGGSRHSKENESKQPLEKREESAEPADVKEIELAIKGGKMSLASFEKDMPEKIKGEIASMTANEEEAPGKREEMPEKKPGDSQDKWLHEDYLF</sequence>
<comment type="caution">
    <text evidence="3">The sequence shown here is derived from an EMBL/GenBank/DDBJ whole genome shotgun (WGS) entry which is preliminary data.</text>
</comment>
<organism evidence="3 4">
    <name type="scientific">Cylicocyclus nassatus</name>
    <name type="common">Nematode worm</name>
    <dbReference type="NCBI Taxonomy" id="53992"/>
    <lineage>
        <taxon>Eukaryota</taxon>
        <taxon>Metazoa</taxon>
        <taxon>Ecdysozoa</taxon>
        <taxon>Nematoda</taxon>
        <taxon>Chromadorea</taxon>
        <taxon>Rhabditida</taxon>
        <taxon>Rhabditina</taxon>
        <taxon>Rhabditomorpha</taxon>
        <taxon>Strongyloidea</taxon>
        <taxon>Strongylidae</taxon>
        <taxon>Cylicocyclus</taxon>
    </lineage>
</organism>
<evidence type="ECO:0000256" key="2">
    <source>
        <dbReference type="SAM" id="Phobius"/>
    </source>
</evidence>
<proteinExistence type="predicted"/>
<keyword evidence="2" id="KW-0812">Transmembrane</keyword>
<feature type="region of interest" description="Disordered" evidence="1">
    <location>
        <begin position="152"/>
        <end position="225"/>
    </location>
</feature>
<evidence type="ECO:0000313" key="3">
    <source>
        <dbReference type="EMBL" id="CAJ0592475.1"/>
    </source>
</evidence>
<keyword evidence="4" id="KW-1185">Reference proteome</keyword>
<feature type="region of interest" description="Disordered" evidence="1">
    <location>
        <begin position="1"/>
        <end position="33"/>
    </location>
</feature>
<reference evidence="3" key="1">
    <citation type="submission" date="2023-07" db="EMBL/GenBank/DDBJ databases">
        <authorList>
            <consortium name="CYATHOMIX"/>
        </authorList>
    </citation>
    <scope>NUCLEOTIDE SEQUENCE</scope>
    <source>
        <strain evidence="3">N/A</strain>
    </source>
</reference>
<name>A0AA36DRQ7_CYLNA</name>
<evidence type="ECO:0000256" key="1">
    <source>
        <dbReference type="SAM" id="MobiDB-lite"/>
    </source>
</evidence>
<feature type="compositionally biased region" description="Basic and acidic residues" evidence="1">
    <location>
        <begin position="260"/>
        <end position="286"/>
    </location>
</feature>